<dbReference type="Pfam" id="PF00701">
    <property type="entry name" value="DHDPS"/>
    <property type="match status" value="1"/>
</dbReference>
<keyword evidence="4" id="KW-1185">Reference proteome</keyword>
<dbReference type="EMBL" id="JAWJZF010000032">
    <property type="protein sequence ID" value="MDX2290612.1"/>
    <property type="molecule type" value="Genomic_DNA"/>
</dbReference>
<protein>
    <submittedName>
        <fullName evidence="3">Dihydrodipicolinate synthase family protein</fullName>
    </submittedName>
</protein>
<dbReference type="PANTHER" id="PTHR12128:SF66">
    <property type="entry name" value="4-HYDROXY-2-OXOGLUTARATE ALDOLASE, MITOCHONDRIAL"/>
    <property type="match status" value="1"/>
</dbReference>
<accession>A0ABU4JZD1</accession>
<comment type="caution">
    <text evidence="3">The sequence shown here is derived from an EMBL/GenBank/DDBJ whole genome shotgun (WGS) entry which is preliminary data.</text>
</comment>
<dbReference type="Proteomes" id="UP001278571">
    <property type="component" value="Unassembled WGS sequence"/>
</dbReference>
<name>A0ABU4JZD1_9ACTN</name>
<reference evidence="3 4" key="1">
    <citation type="submission" date="2023-10" db="EMBL/GenBank/DDBJ databases">
        <authorList>
            <person name="Wang X.X."/>
        </authorList>
    </citation>
    <scope>NUCLEOTIDE SEQUENCE [LARGE SCALE GENOMIC DNA]</scope>
    <source>
        <strain evidence="3 4">NBRC 12816</strain>
    </source>
</reference>
<dbReference type="RefSeq" id="WP_319007240.1">
    <property type="nucleotide sequence ID" value="NZ_JAWJZF010000032.1"/>
</dbReference>
<evidence type="ECO:0000256" key="1">
    <source>
        <dbReference type="ARBA" id="ARBA00007592"/>
    </source>
</evidence>
<dbReference type="SUPFAM" id="SSF51569">
    <property type="entry name" value="Aldolase"/>
    <property type="match status" value="1"/>
</dbReference>
<evidence type="ECO:0000313" key="3">
    <source>
        <dbReference type="EMBL" id="MDX2290612.1"/>
    </source>
</evidence>
<keyword evidence="2" id="KW-0456">Lyase</keyword>
<proteinExistence type="inferred from homology"/>
<dbReference type="Gene3D" id="3.20.20.70">
    <property type="entry name" value="Aldolase class I"/>
    <property type="match status" value="1"/>
</dbReference>
<dbReference type="InterPro" id="IPR002220">
    <property type="entry name" value="DapA-like"/>
</dbReference>
<sequence>GCISVTANVAPRLCADMHAAWRAGDVTGAIALQDRLLPLHDSMFLESNPGPVKYAAHLLGFGSGTVRLPLAPIGEAAAARVREAMSGLGLISG</sequence>
<dbReference type="PANTHER" id="PTHR12128">
    <property type="entry name" value="DIHYDRODIPICOLINATE SYNTHASE"/>
    <property type="match status" value="1"/>
</dbReference>
<organism evidence="3 4">
    <name type="scientific">Streptomyces roseolus</name>
    <dbReference type="NCBI Taxonomy" id="67358"/>
    <lineage>
        <taxon>Bacteria</taxon>
        <taxon>Bacillati</taxon>
        <taxon>Actinomycetota</taxon>
        <taxon>Actinomycetes</taxon>
        <taxon>Kitasatosporales</taxon>
        <taxon>Streptomycetaceae</taxon>
        <taxon>Streptomyces</taxon>
    </lineage>
</organism>
<evidence type="ECO:0000256" key="2">
    <source>
        <dbReference type="ARBA" id="ARBA00023239"/>
    </source>
</evidence>
<dbReference type="InterPro" id="IPR013785">
    <property type="entry name" value="Aldolase_TIM"/>
</dbReference>
<comment type="similarity">
    <text evidence="1">Belongs to the DapA family.</text>
</comment>
<feature type="non-terminal residue" evidence="3">
    <location>
        <position position="1"/>
    </location>
</feature>
<evidence type="ECO:0000313" key="4">
    <source>
        <dbReference type="Proteomes" id="UP001278571"/>
    </source>
</evidence>
<gene>
    <name evidence="3" type="ORF">R2363_00165</name>
</gene>